<feature type="region of interest" description="Disordered" evidence="1">
    <location>
        <begin position="34"/>
        <end position="66"/>
    </location>
</feature>
<dbReference type="KEGG" id="rsu:NHU_02787"/>
<evidence type="ECO:0000256" key="1">
    <source>
        <dbReference type="SAM" id="MobiDB-lite"/>
    </source>
</evidence>
<accession>A0A0D6B5E1</accession>
<proteinExistence type="predicted"/>
<gene>
    <name evidence="2" type="ORF">NHU_02787</name>
</gene>
<name>A0A0D6B5E1_RHOSU</name>
<dbReference type="PATRIC" id="fig|35806.4.peg.2864"/>
<dbReference type="EMBL" id="AP014800">
    <property type="protein sequence ID" value="BAQ69934.1"/>
    <property type="molecule type" value="Genomic_DNA"/>
</dbReference>
<reference evidence="2 3" key="1">
    <citation type="submission" date="2015-02" db="EMBL/GenBank/DDBJ databases">
        <title>Genome sequene of Rhodovulum sulfidophilum DSM 2351.</title>
        <authorList>
            <person name="Nagao N."/>
        </authorList>
    </citation>
    <scope>NUCLEOTIDE SEQUENCE [LARGE SCALE GENOMIC DNA]</scope>
    <source>
        <strain evidence="2 3">DSM 2351</strain>
    </source>
</reference>
<organism evidence="2 3">
    <name type="scientific">Rhodovulum sulfidophilum</name>
    <name type="common">Rhodobacter sulfidophilus</name>
    <dbReference type="NCBI Taxonomy" id="35806"/>
    <lineage>
        <taxon>Bacteria</taxon>
        <taxon>Pseudomonadati</taxon>
        <taxon>Pseudomonadota</taxon>
        <taxon>Alphaproteobacteria</taxon>
        <taxon>Rhodobacterales</taxon>
        <taxon>Paracoccaceae</taxon>
        <taxon>Rhodovulum</taxon>
    </lineage>
</organism>
<dbReference type="Proteomes" id="UP000064912">
    <property type="component" value="Chromosome"/>
</dbReference>
<protein>
    <submittedName>
        <fullName evidence="2">Homoserine dehydrogenase</fullName>
    </submittedName>
</protein>
<evidence type="ECO:0000313" key="2">
    <source>
        <dbReference type="EMBL" id="BAQ69934.1"/>
    </source>
</evidence>
<sequence>MQKVNSVVRISFAGGLIGVVFGSTGGKVDRILQGQNRMGRNMAEVTPDTPKPGDPRAAAFEPGRDTGALDDVQQLSLHHGKSALGIAAASCETAAPTAPATSHTTCQRRPA</sequence>
<dbReference type="AlphaFoldDB" id="A0A0D6B5E1"/>
<evidence type="ECO:0000313" key="3">
    <source>
        <dbReference type="Proteomes" id="UP000064912"/>
    </source>
</evidence>